<dbReference type="PROSITE" id="PS51257">
    <property type="entry name" value="PROKAR_LIPOPROTEIN"/>
    <property type="match status" value="1"/>
</dbReference>
<keyword evidence="1" id="KW-0732">Signal</keyword>
<dbReference type="Proteomes" id="UP000003374">
    <property type="component" value="Unassembled WGS sequence"/>
</dbReference>
<evidence type="ECO:0000256" key="1">
    <source>
        <dbReference type="SAM" id="SignalP"/>
    </source>
</evidence>
<name>A4BTM0_9GAMM</name>
<keyword evidence="3" id="KW-1185">Reference proteome</keyword>
<feature type="signal peptide" evidence="1">
    <location>
        <begin position="1"/>
        <end position="20"/>
    </location>
</feature>
<comment type="caution">
    <text evidence="2">The sequence shown here is derived from an EMBL/GenBank/DDBJ whole genome shotgun (WGS) entry which is preliminary data.</text>
</comment>
<sequence>MKRNVIRILVAGVVISSAFALIGCSPRNTTTTYQTQPTLAVAPSAECAGCGAITSIDRTGGVYDDSAYRVSIKLDNGGTQTLTQTTQPPFRVGDRVQILNQPVQ</sequence>
<proteinExistence type="predicted"/>
<dbReference type="RefSeq" id="WP_004998622.1">
    <property type="nucleotide sequence ID" value="NZ_CH672427.1"/>
</dbReference>
<reference evidence="2 3" key="1">
    <citation type="submission" date="2006-02" db="EMBL/GenBank/DDBJ databases">
        <authorList>
            <person name="Waterbury J."/>
            <person name="Ferriera S."/>
            <person name="Johnson J."/>
            <person name="Kravitz S."/>
            <person name="Halpern A."/>
            <person name="Remington K."/>
            <person name="Beeson K."/>
            <person name="Tran B."/>
            <person name="Rogers Y.-H."/>
            <person name="Friedman R."/>
            <person name="Venter J.C."/>
        </authorList>
    </citation>
    <scope>NUCLEOTIDE SEQUENCE [LARGE SCALE GENOMIC DNA]</scope>
    <source>
        <strain evidence="2 3">Nb-231</strain>
    </source>
</reference>
<feature type="chain" id="PRO_5002666726" evidence="1">
    <location>
        <begin position="21"/>
        <end position="104"/>
    </location>
</feature>
<dbReference type="AlphaFoldDB" id="A4BTM0"/>
<dbReference type="EMBL" id="AAOF01000014">
    <property type="protein sequence ID" value="EAR20976.1"/>
    <property type="molecule type" value="Genomic_DNA"/>
</dbReference>
<protein>
    <submittedName>
        <fullName evidence="2">Uncharacterized protein</fullName>
    </submittedName>
</protein>
<gene>
    <name evidence="2" type="ORF">NB231_00285</name>
</gene>
<evidence type="ECO:0000313" key="3">
    <source>
        <dbReference type="Proteomes" id="UP000003374"/>
    </source>
</evidence>
<accession>A4BTM0</accession>
<dbReference type="HOGENOM" id="CLU_2247171_0_0_6"/>
<dbReference type="OrthoDB" id="5298735at2"/>
<evidence type="ECO:0000313" key="2">
    <source>
        <dbReference type="EMBL" id="EAR20976.1"/>
    </source>
</evidence>
<organism evidence="2 3">
    <name type="scientific">Nitrococcus mobilis Nb-231</name>
    <dbReference type="NCBI Taxonomy" id="314278"/>
    <lineage>
        <taxon>Bacteria</taxon>
        <taxon>Pseudomonadati</taxon>
        <taxon>Pseudomonadota</taxon>
        <taxon>Gammaproteobacteria</taxon>
        <taxon>Chromatiales</taxon>
        <taxon>Ectothiorhodospiraceae</taxon>
        <taxon>Nitrococcus</taxon>
    </lineage>
</organism>